<dbReference type="KEGG" id="aaut:ACETAC_08080"/>
<keyword evidence="1" id="KW-0175">Coiled coil</keyword>
<evidence type="ECO:0000313" key="2">
    <source>
        <dbReference type="EMBL" id="QSZ26833.1"/>
    </source>
</evidence>
<evidence type="ECO:0000256" key="1">
    <source>
        <dbReference type="SAM" id="Coils"/>
    </source>
</evidence>
<evidence type="ECO:0000313" key="3">
    <source>
        <dbReference type="Proteomes" id="UP000671913"/>
    </source>
</evidence>
<accession>A0A975AUT9</accession>
<dbReference type="EMBL" id="CP060096">
    <property type="protein sequence ID" value="QSZ26833.1"/>
    <property type="molecule type" value="Genomic_DNA"/>
</dbReference>
<dbReference type="AlphaFoldDB" id="A0A975AUT9"/>
<dbReference type="PANTHER" id="PTHR35336:SF5">
    <property type="entry name" value="ADENOSYLCOBINAMIDE AMIDOHYDROLASE"/>
    <property type="match status" value="1"/>
</dbReference>
<dbReference type="InterPro" id="IPR002808">
    <property type="entry name" value="AdoCbi_amidolase"/>
</dbReference>
<gene>
    <name evidence="2" type="ORF">ACETAC_08080</name>
</gene>
<dbReference type="RefSeq" id="WP_284679521.1">
    <property type="nucleotide sequence ID" value="NZ_CP060096.1"/>
</dbReference>
<dbReference type="InterPro" id="IPR052209">
    <property type="entry name" value="CbiZ"/>
</dbReference>
<protein>
    <submittedName>
        <fullName evidence="2">Adenosylcobinamide amidohydrolase</fullName>
    </submittedName>
</protein>
<reference evidence="2" key="1">
    <citation type="submission" date="2020-08" db="EMBL/GenBank/DDBJ databases">
        <title>Genomic insights into the carbon and energy metabolism of the first obligate autotrophic acetogenic bacterium Aceticella autotrophica gen. nov., sp. nov.</title>
        <authorList>
            <person name="Toshchakov S.V."/>
            <person name="Elcheninov A.G."/>
            <person name="Kublanov I.V."/>
            <person name="Frolov E.N."/>
            <person name="Lebedinsky A.V."/>
        </authorList>
    </citation>
    <scope>NUCLEOTIDE SEQUENCE</scope>
    <source>
        <strain evidence="2">3443-3Ac</strain>
    </source>
</reference>
<organism evidence="2 3">
    <name type="scientific">Aceticella autotrophica</name>
    <dbReference type="NCBI Taxonomy" id="2755338"/>
    <lineage>
        <taxon>Bacteria</taxon>
        <taxon>Bacillati</taxon>
        <taxon>Bacillota</taxon>
        <taxon>Clostridia</taxon>
        <taxon>Thermoanaerobacterales</taxon>
        <taxon>Thermoanaerobacteraceae</taxon>
        <taxon>Aceticella</taxon>
    </lineage>
</organism>
<dbReference type="Proteomes" id="UP000671913">
    <property type="component" value="Chromosome"/>
</dbReference>
<dbReference type="PANTHER" id="PTHR35336">
    <property type="entry name" value="ADENOSYLCOBINAMIDE AMIDOHYDROLASE"/>
    <property type="match status" value="1"/>
</dbReference>
<sequence length="364" mass="39953">MMIFETSCSDQVHNYAKSIVVLFKGNRKVLSTSCINGGFREDLTSIFNHDGKSGAGMACVLRAPTYEEHMMLIAEELGLDKEHTAGMSTAASMENVSIKVKSFNGVAVTAIVTGGVEVNGGRAGDPSSYYEKDGEICKINGTINIILIIDANLPEYTMARSLITCTEAKTAALQELIAGSNYSTGIATGSGTDNAIIVCNVESPILLKNAGKHSKLGELIGVAVKDAVKEALYKQTGLSPQFQHSILNRFKRYGVSENSLWDIYVEKERKEKTEKAMFIHNLHVIERENNLVTLTSLYIHLLDQIEWGLLNNDEAIWGASIILEEIEKILDVKGVKIENKEEENLMKNMIKAYEEVIAEGAGKR</sequence>
<proteinExistence type="predicted"/>
<feature type="coiled-coil region" evidence="1">
    <location>
        <begin position="323"/>
        <end position="359"/>
    </location>
</feature>
<name>A0A975AUT9_9THEO</name>
<keyword evidence="3" id="KW-1185">Reference proteome</keyword>
<dbReference type="Pfam" id="PF01955">
    <property type="entry name" value="CbiZ"/>
    <property type="match status" value="1"/>
</dbReference>